<dbReference type="Pfam" id="PF08238">
    <property type="entry name" value="Sel1"/>
    <property type="match status" value="7"/>
</dbReference>
<keyword evidence="4" id="KW-1185">Reference proteome</keyword>
<dbReference type="InterPro" id="IPR011990">
    <property type="entry name" value="TPR-like_helical_dom_sf"/>
</dbReference>
<evidence type="ECO:0000313" key="4">
    <source>
        <dbReference type="Proteomes" id="UP000002866"/>
    </source>
</evidence>
<evidence type="ECO:0000313" key="3">
    <source>
        <dbReference type="EMBL" id="CCH60315.1"/>
    </source>
</evidence>
<dbReference type="eggNOG" id="KOG1550">
    <property type="taxonomic scope" value="Eukaryota"/>
</dbReference>
<reference evidence="3 4" key="1">
    <citation type="journal article" date="2011" name="Proc. Natl. Acad. Sci. U.S.A.">
        <title>Evolutionary erosion of yeast sex chromosomes by mating-type switching accidents.</title>
        <authorList>
            <person name="Gordon J.L."/>
            <person name="Armisen D."/>
            <person name="Proux-Wera E."/>
            <person name="Oheigeartaigh S.S."/>
            <person name="Byrne K.P."/>
            <person name="Wolfe K.H."/>
        </authorList>
    </citation>
    <scope>NUCLEOTIDE SEQUENCE [LARGE SCALE GENOMIC DNA]</scope>
    <source>
        <strain evidence="4">ATCC 34711 / CBS 6284 / DSM 70876 / NBRC 10599 / NRRL Y-10934 / UCD 77-7</strain>
    </source>
</reference>
<dbReference type="OMA" id="ENTAMEW"/>
<dbReference type="OrthoDB" id="272077at2759"/>
<proteinExistence type="predicted"/>
<dbReference type="SUPFAM" id="SSF81901">
    <property type="entry name" value="HCP-like"/>
    <property type="match status" value="1"/>
</dbReference>
<protein>
    <recommendedName>
        <fullName evidence="5">HCP-like protein</fullName>
    </recommendedName>
</protein>
<evidence type="ECO:0000256" key="2">
    <source>
        <dbReference type="ARBA" id="ARBA00022737"/>
    </source>
</evidence>
<name>I2H1R3_HENB6</name>
<dbReference type="STRING" id="1071380.I2H1R3"/>
<dbReference type="EMBL" id="HE806318">
    <property type="protein sequence ID" value="CCH60315.1"/>
    <property type="molecule type" value="Genomic_DNA"/>
</dbReference>
<organism evidence="3 4">
    <name type="scientific">Henningerozyma blattae (strain ATCC 34711 / CBS 6284 / DSM 70876 / NBRC 10599 / NRRL Y-10934 / UCD 77-7)</name>
    <name type="common">Yeast</name>
    <name type="synonym">Tetrapisispora blattae</name>
    <dbReference type="NCBI Taxonomy" id="1071380"/>
    <lineage>
        <taxon>Eukaryota</taxon>
        <taxon>Fungi</taxon>
        <taxon>Dikarya</taxon>
        <taxon>Ascomycota</taxon>
        <taxon>Saccharomycotina</taxon>
        <taxon>Saccharomycetes</taxon>
        <taxon>Saccharomycetales</taxon>
        <taxon>Saccharomycetaceae</taxon>
        <taxon>Henningerozyma</taxon>
    </lineage>
</organism>
<dbReference type="Proteomes" id="UP000002866">
    <property type="component" value="Chromosome 3"/>
</dbReference>
<dbReference type="RefSeq" id="XP_004179834.1">
    <property type="nucleotide sequence ID" value="XM_004179786.1"/>
</dbReference>
<dbReference type="HOGENOM" id="CLU_000288_126_4_1"/>
<dbReference type="InParanoid" id="I2H1R3"/>
<keyword evidence="1" id="KW-0597">Phosphoprotein</keyword>
<dbReference type="PANTHER" id="PTHR46430:SF1">
    <property type="entry name" value="CHITIN SYNTHASE REGULATOR SKT5-RELATED"/>
    <property type="match status" value="1"/>
</dbReference>
<dbReference type="Gene3D" id="1.25.40.10">
    <property type="entry name" value="Tetratricopeptide repeat domain"/>
    <property type="match status" value="2"/>
</dbReference>
<dbReference type="InterPro" id="IPR051726">
    <property type="entry name" value="Chitin_Synth_Reg"/>
</dbReference>
<dbReference type="KEGG" id="tbl:TBLA_0C05190"/>
<keyword evidence="2" id="KW-0677">Repeat</keyword>
<sequence length="530" mass="59488">MSITKSNIQYPLCKKECSETIATSTLPEIYNEDGYNINSAITIAPFNDNHKKFYLHSATTMTSSCNNTTDRAVTANEEEQICLPNIEDEITTIGVNTLDESVNSFVKSETSTFSPGNSYLCFNFTSKFPNHVSNGTGLSHVYSVNGRHDVQQDNRSVVDLSYQLISQYLGEAKETSLVPRLTTIEMYRENVKKSKDIRVLFGFAQYILQMALTIENSSSIIDPNNQKSREELKEQFLKEAKNYLKKLSVKGYVDAQYLLGDAYASGAINNGKVNNKESFQLFQSAAKHGHIESAYRTAYCYENGLGTTKDSRKSLDFLKFAASRNHPSAMYKLGLYMFYGRMGFDPADINSKLNGIKWLSRASARANELTCAAPYELAKIYQRGFIDVVLPDEKYATELYIQSATLGHVKSCTVLGEIYETGNVAVKRDSNLSIHYYTQGALQGDPKAMLGLCAWYLVGAGDNFEKDENEAFEWALKAANCGYAKAQYTAGYFYEKGKGCDRDEVMARKWYERAAKNKDERAMEKLKSSC</sequence>
<dbReference type="GeneID" id="14495295"/>
<evidence type="ECO:0000256" key="1">
    <source>
        <dbReference type="ARBA" id="ARBA00022553"/>
    </source>
</evidence>
<dbReference type="FunFam" id="1.25.40.10:FF:000707">
    <property type="entry name" value="Chitin synthase regulatory factor 3"/>
    <property type="match status" value="1"/>
</dbReference>
<dbReference type="AlphaFoldDB" id="I2H1R3"/>
<gene>
    <name evidence="3" type="primary">TBLA0C05190</name>
    <name evidence="3" type="ORF">TBLA_0C05190</name>
</gene>
<dbReference type="PANTHER" id="PTHR46430">
    <property type="entry name" value="PROTEIN SKT5-RELATED"/>
    <property type="match status" value="1"/>
</dbReference>
<dbReference type="SMART" id="SM00671">
    <property type="entry name" value="SEL1"/>
    <property type="match status" value="7"/>
</dbReference>
<accession>I2H1R3</accession>
<evidence type="ECO:0008006" key="5">
    <source>
        <dbReference type="Google" id="ProtNLM"/>
    </source>
</evidence>
<dbReference type="FunCoup" id="I2H1R3">
    <property type="interactions" value="100"/>
</dbReference>
<dbReference type="InterPro" id="IPR006597">
    <property type="entry name" value="Sel1-like"/>
</dbReference>